<feature type="compositionally biased region" description="Polar residues" evidence="2">
    <location>
        <begin position="34"/>
        <end position="50"/>
    </location>
</feature>
<feature type="region of interest" description="Disordered" evidence="2">
    <location>
        <begin position="128"/>
        <end position="152"/>
    </location>
</feature>
<feature type="region of interest" description="Disordered" evidence="2">
    <location>
        <begin position="34"/>
        <end position="57"/>
    </location>
</feature>
<comment type="caution">
    <text evidence="3">The sequence shown here is derived from an EMBL/GenBank/DDBJ whole genome shotgun (WGS) entry which is preliminary data.</text>
</comment>
<dbReference type="OrthoDB" id="70300at2759"/>
<organism evidence="3 4">
    <name type="scientific">Thraustotheca clavata</name>
    <dbReference type="NCBI Taxonomy" id="74557"/>
    <lineage>
        <taxon>Eukaryota</taxon>
        <taxon>Sar</taxon>
        <taxon>Stramenopiles</taxon>
        <taxon>Oomycota</taxon>
        <taxon>Saprolegniomycetes</taxon>
        <taxon>Saprolegniales</taxon>
        <taxon>Achlyaceae</taxon>
        <taxon>Thraustotheca</taxon>
    </lineage>
</organism>
<keyword evidence="4" id="KW-1185">Reference proteome</keyword>
<evidence type="ECO:0000313" key="4">
    <source>
        <dbReference type="Proteomes" id="UP000243217"/>
    </source>
</evidence>
<reference evidence="3 4" key="1">
    <citation type="journal article" date="2014" name="Genome Biol. Evol.">
        <title>The secreted proteins of Achlya hypogyna and Thraustotheca clavata identify the ancestral oomycete secretome and reveal gene acquisitions by horizontal gene transfer.</title>
        <authorList>
            <person name="Misner I."/>
            <person name="Blouin N."/>
            <person name="Leonard G."/>
            <person name="Richards T.A."/>
            <person name="Lane C.E."/>
        </authorList>
    </citation>
    <scope>NUCLEOTIDE SEQUENCE [LARGE SCALE GENOMIC DNA]</scope>
    <source>
        <strain evidence="3 4">ATCC 34112</strain>
    </source>
</reference>
<evidence type="ECO:0000256" key="1">
    <source>
        <dbReference type="SAM" id="Coils"/>
    </source>
</evidence>
<dbReference type="AlphaFoldDB" id="A0A1V9YEC5"/>
<sequence length="320" mass="37043">MATMLNPKAHAISGLMQQLKSGEISKAELFQQLSRLQPTSSTPERSQSIYSKDELPRASVQFLEPERAGVSHDQSKLISVQQLLASRLNAERSPMDVQPRQGPTTPMTYDSNDPVRSFSQLYIPANFQESSNSSSHSSEEPEEANSDQFKKSPSRYVQYMDEDSFHVRVSRWKQQKENLKEKLKQEQLESELSECTFAPAINPKSQKVASRLRSHNSQNVSERLYKDVINYKLRDELAVRAREQEDEDRQRECTFRPHVHKNSYSSIARSKYREKRYKKFTPDVPTDEMEQCTFSPKINPIPKDMVSAQLYTKQNIFDRL</sequence>
<evidence type="ECO:0000256" key="2">
    <source>
        <dbReference type="SAM" id="MobiDB-lite"/>
    </source>
</evidence>
<keyword evidence="1" id="KW-0175">Coiled coil</keyword>
<dbReference type="Proteomes" id="UP000243217">
    <property type="component" value="Unassembled WGS sequence"/>
</dbReference>
<feature type="compositionally biased region" description="Polar residues" evidence="2">
    <location>
        <begin position="101"/>
        <end position="111"/>
    </location>
</feature>
<dbReference type="PANTHER" id="PTHR37028:SF4">
    <property type="entry name" value="ALMS MOTIF DOMAIN-CONTAINING PROTEIN"/>
    <property type="match status" value="1"/>
</dbReference>
<dbReference type="EMBL" id="JNBS01004104">
    <property type="protein sequence ID" value="OQR84049.1"/>
    <property type="molecule type" value="Genomic_DNA"/>
</dbReference>
<feature type="region of interest" description="Disordered" evidence="2">
    <location>
        <begin position="89"/>
        <end position="115"/>
    </location>
</feature>
<feature type="non-terminal residue" evidence="3">
    <location>
        <position position="320"/>
    </location>
</feature>
<gene>
    <name evidence="3" type="ORF">THRCLA_10864</name>
</gene>
<dbReference type="PANTHER" id="PTHR37028">
    <property type="entry name" value="UNNAMED PRODUCT-RELATED"/>
    <property type="match status" value="1"/>
</dbReference>
<feature type="coiled-coil region" evidence="1">
    <location>
        <begin position="169"/>
        <end position="196"/>
    </location>
</feature>
<accession>A0A1V9YEC5</accession>
<evidence type="ECO:0000313" key="3">
    <source>
        <dbReference type="EMBL" id="OQR84049.1"/>
    </source>
</evidence>
<name>A0A1V9YEC5_9STRA</name>
<proteinExistence type="predicted"/>
<protein>
    <submittedName>
        <fullName evidence="3">Uncharacterized protein</fullName>
    </submittedName>
</protein>